<evidence type="ECO:0000313" key="2">
    <source>
        <dbReference type="Proteomes" id="UP000001472"/>
    </source>
</evidence>
<accession>A0A0H3M6V7</accession>
<dbReference type="HOGENOM" id="CLU_2862947_0_0_11"/>
<organism evidence="1 2">
    <name type="scientific">Mycobacterium bovis (strain BCG / Pasteur 1173P2)</name>
    <dbReference type="NCBI Taxonomy" id="410289"/>
    <lineage>
        <taxon>Bacteria</taxon>
        <taxon>Bacillati</taxon>
        <taxon>Actinomycetota</taxon>
        <taxon>Actinomycetes</taxon>
        <taxon>Mycobacteriales</taxon>
        <taxon>Mycobacteriaceae</taxon>
        <taxon>Mycobacterium</taxon>
        <taxon>Mycobacterium tuberculosis complex</taxon>
    </lineage>
</organism>
<dbReference type="EMBL" id="AM408590">
    <property type="protein sequence ID" value="CAL72261.1"/>
    <property type="molecule type" value="Genomic_DNA"/>
</dbReference>
<name>A0A0H3M6V7_MYCBP</name>
<sequence length="64" mass="6972">MDGIVDRGVRARPCQKVVAVLRRSKSHIDKRLDAATGNAFLGKQVLSAAGVVEYRPPRRSPLST</sequence>
<gene>
    <name evidence="1" type="ordered locus">BCG_2273c</name>
</gene>
<dbReference type="AlphaFoldDB" id="A0A0H3M6V7"/>
<proteinExistence type="predicted"/>
<dbReference type="SMR" id="A0A0H3M6V7"/>
<evidence type="ECO:0000313" key="1">
    <source>
        <dbReference type="EMBL" id="CAL72261.1"/>
    </source>
</evidence>
<protein>
    <submittedName>
        <fullName evidence="1">Uncharacterized protein</fullName>
    </submittedName>
</protein>
<dbReference type="KEGG" id="mbb:BCG_2273c"/>
<reference evidence="1 2" key="1">
    <citation type="journal article" date="2007" name="Proc. Natl. Acad. Sci. U.S.A.">
        <title>Genome plasticity of BCG and impact on vaccine efficacy.</title>
        <authorList>
            <person name="Brosch R."/>
            <person name="Gordon S.V."/>
            <person name="Garnier T."/>
            <person name="Eiglmeier K."/>
            <person name="Frigui W."/>
            <person name="Valenti P."/>
            <person name="Dos Santos S."/>
            <person name="Duthoy S."/>
            <person name="Lacroix C."/>
            <person name="Garcia-Pelayo C."/>
            <person name="Inwald J.K."/>
            <person name="Golby P."/>
            <person name="Garcia J.N."/>
            <person name="Hewinson R.G."/>
            <person name="Behr M.A."/>
            <person name="Quail M.A."/>
            <person name="Churcher C."/>
            <person name="Barrell B.G."/>
            <person name="Parkhill J."/>
            <person name="Cole S.T."/>
        </authorList>
    </citation>
    <scope>NUCLEOTIDE SEQUENCE [LARGE SCALE GENOMIC DNA]</scope>
    <source>
        <strain evidence="2">BCG / Pasteur 1173P2</strain>
    </source>
</reference>
<dbReference type="Proteomes" id="UP000001472">
    <property type="component" value="Chromosome"/>
</dbReference>
<dbReference type="RefSeq" id="WP_003902152.1">
    <property type="nucleotide sequence ID" value="NC_008769.1"/>
</dbReference>